<sequence length="198" mass="23409">MPRPDFSEIASGKEFNRWYWLKEELVEICKQAQIPYTGRKFELRDRIIFMLDHPGQPLPPIKKEKASSNFNWSKAKLDLDTKITESISFGPNFRNFMKSEIGPKFSCHGDFMDWVKSSPGKTLEEAILMWHALEDRKKNPNFKRTIAKNNMLAQYVRDFLKDNTDKTLKDALYFWKLKKQRPTETGYIIYEKTDVELS</sequence>
<gene>
    <name evidence="2" type="ORF">D7Z94_00240</name>
</gene>
<name>A0A3B0CGZ9_9FLAO</name>
<accession>A0A3B0CGZ9</accession>
<dbReference type="Pfam" id="PF18953">
    <property type="entry name" value="SAP_new25"/>
    <property type="match status" value="1"/>
</dbReference>
<evidence type="ECO:0000313" key="3">
    <source>
        <dbReference type="Proteomes" id="UP000276603"/>
    </source>
</evidence>
<dbReference type="EMBL" id="RBCJ01000001">
    <property type="protein sequence ID" value="RKN82326.1"/>
    <property type="molecule type" value="Genomic_DNA"/>
</dbReference>
<feature type="domain" description="DUF6434" evidence="1">
    <location>
        <begin position="70"/>
        <end position="132"/>
    </location>
</feature>
<organism evidence="2 3">
    <name type="scientific">Ulvibacterium marinum</name>
    <dbReference type="NCBI Taxonomy" id="2419782"/>
    <lineage>
        <taxon>Bacteria</taxon>
        <taxon>Pseudomonadati</taxon>
        <taxon>Bacteroidota</taxon>
        <taxon>Flavobacteriia</taxon>
        <taxon>Flavobacteriales</taxon>
        <taxon>Flavobacteriaceae</taxon>
        <taxon>Ulvibacterium</taxon>
    </lineage>
</organism>
<reference evidence="2 3" key="1">
    <citation type="submission" date="2018-10" db="EMBL/GenBank/DDBJ databases">
        <title>Ulvibacterium marinum gen. nov., sp. nov., a novel marine bacterium of the family Flavobacteriaceae, isolated from a culture of the green alga Ulva prolifera.</title>
        <authorList>
            <person name="Zhang Z."/>
        </authorList>
    </citation>
    <scope>NUCLEOTIDE SEQUENCE [LARGE SCALE GENOMIC DNA]</scope>
    <source>
        <strain evidence="2 3">CCMM003</strain>
    </source>
</reference>
<dbReference type="InterPro" id="IPR045492">
    <property type="entry name" value="DUF6434"/>
</dbReference>
<evidence type="ECO:0000259" key="1">
    <source>
        <dbReference type="Pfam" id="PF20026"/>
    </source>
</evidence>
<dbReference type="Pfam" id="PF20026">
    <property type="entry name" value="DUF6434"/>
    <property type="match status" value="1"/>
</dbReference>
<keyword evidence="3" id="KW-1185">Reference proteome</keyword>
<dbReference type="RefSeq" id="WP_120709516.1">
    <property type="nucleotide sequence ID" value="NZ_RBCJ01000001.1"/>
</dbReference>
<comment type="caution">
    <text evidence="2">The sequence shown here is derived from an EMBL/GenBank/DDBJ whole genome shotgun (WGS) entry which is preliminary data.</text>
</comment>
<proteinExistence type="predicted"/>
<evidence type="ECO:0000313" key="2">
    <source>
        <dbReference type="EMBL" id="RKN82326.1"/>
    </source>
</evidence>
<dbReference type="Proteomes" id="UP000276603">
    <property type="component" value="Unassembled WGS sequence"/>
</dbReference>
<dbReference type="AlphaFoldDB" id="A0A3B0CGZ9"/>
<dbReference type="OrthoDB" id="9778090at2"/>
<protein>
    <recommendedName>
        <fullName evidence="1">DUF6434 domain-containing protein</fullName>
    </recommendedName>
</protein>